<evidence type="ECO:0000256" key="4">
    <source>
        <dbReference type="ARBA" id="ARBA00022786"/>
    </source>
</evidence>
<evidence type="ECO:0000256" key="2">
    <source>
        <dbReference type="ARBA" id="ARBA00009326"/>
    </source>
</evidence>
<evidence type="ECO:0000259" key="9">
    <source>
        <dbReference type="PROSITE" id="PS52048"/>
    </source>
</evidence>
<dbReference type="InterPro" id="IPR036959">
    <property type="entry name" value="Peptidase_C12_UCH_sf"/>
</dbReference>
<dbReference type="PANTHER" id="PTHR10589:SF16">
    <property type="entry name" value="UBIQUITIN CARBOXYL-TERMINAL HYDROLASE ISOZYME L5"/>
    <property type="match status" value="1"/>
</dbReference>
<organism evidence="10 11">
    <name type="scientific">Schistosoma mekongi</name>
    <name type="common">Parasitic worm</name>
    <dbReference type="NCBI Taxonomy" id="38744"/>
    <lineage>
        <taxon>Eukaryota</taxon>
        <taxon>Metazoa</taxon>
        <taxon>Spiralia</taxon>
        <taxon>Lophotrochozoa</taxon>
        <taxon>Platyhelminthes</taxon>
        <taxon>Trematoda</taxon>
        <taxon>Digenea</taxon>
        <taxon>Strigeidida</taxon>
        <taxon>Schistosomatoidea</taxon>
        <taxon>Schistosomatidae</taxon>
        <taxon>Schistosoma</taxon>
    </lineage>
</organism>
<feature type="active site" description="Nucleophile" evidence="7">
    <location>
        <position position="107"/>
    </location>
</feature>
<dbReference type="InterPro" id="IPR041507">
    <property type="entry name" value="UCH_C"/>
</dbReference>
<reference evidence="10" key="2">
    <citation type="journal article" date="2023" name="Infect Dis Poverty">
        <title>Chromosome-scale genome of the human blood fluke Schistosoma mekongi and its implications for public health.</title>
        <authorList>
            <person name="Zhou M."/>
            <person name="Xu L."/>
            <person name="Xu D."/>
            <person name="Chen W."/>
            <person name="Khan J."/>
            <person name="Hu Y."/>
            <person name="Huang H."/>
            <person name="Wei H."/>
            <person name="Zhang Y."/>
            <person name="Chusongsang P."/>
            <person name="Tanasarnprasert K."/>
            <person name="Hu X."/>
            <person name="Limpanont Y."/>
            <person name="Lv Z."/>
        </authorList>
    </citation>
    <scope>NUCLEOTIDE SEQUENCE</scope>
    <source>
        <strain evidence="10">LV_2022a</strain>
    </source>
</reference>
<keyword evidence="6 7" id="KW-0788">Thiol protease</keyword>
<evidence type="ECO:0000313" key="10">
    <source>
        <dbReference type="EMBL" id="KAK4472534.1"/>
    </source>
</evidence>
<dbReference type="Gene3D" id="3.40.532.10">
    <property type="entry name" value="Peptidase C12, ubiquitin carboxyl-terminal hydrolase"/>
    <property type="match status" value="1"/>
</dbReference>
<gene>
    <name evidence="10" type="ORF">MN116_003778</name>
</gene>
<name>A0AAE1ZFH3_SCHME</name>
<dbReference type="SUPFAM" id="SSF54001">
    <property type="entry name" value="Cysteine proteinases"/>
    <property type="match status" value="1"/>
</dbReference>
<dbReference type="EC" id="3.4.19.12" evidence="8"/>
<keyword evidence="3 7" id="KW-0645">Protease</keyword>
<dbReference type="GO" id="GO:0005737">
    <property type="term" value="C:cytoplasm"/>
    <property type="evidence" value="ECO:0007669"/>
    <property type="project" value="TreeGrafter"/>
</dbReference>
<dbReference type="PROSITE" id="PS52049">
    <property type="entry name" value="ULD"/>
    <property type="match status" value="1"/>
</dbReference>
<keyword evidence="4 7" id="KW-0833">Ubl conjugation pathway</keyword>
<feature type="domain" description="UCH catalytic" evidence="9">
    <location>
        <begin position="22"/>
        <end position="241"/>
    </location>
</feature>
<feature type="site" description="Transition state stabilizer" evidence="7">
    <location>
        <position position="101"/>
    </location>
</feature>
<dbReference type="EMBL" id="JALJAT010000002">
    <property type="protein sequence ID" value="KAK4472534.1"/>
    <property type="molecule type" value="Genomic_DNA"/>
</dbReference>
<dbReference type="GO" id="GO:0006511">
    <property type="term" value="P:ubiquitin-dependent protein catabolic process"/>
    <property type="evidence" value="ECO:0007669"/>
    <property type="project" value="UniProtKB-UniRule"/>
</dbReference>
<feature type="site" description="Important for enzyme activity" evidence="7">
    <location>
        <position position="196"/>
    </location>
</feature>
<dbReference type="PROSITE" id="PS52048">
    <property type="entry name" value="UCH_DOMAIN"/>
    <property type="match status" value="1"/>
</dbReference>
<dbReference type="AlphaFoldDB" id="A0AAE1ZFH3"/>
<evidence type="ECO:0000256" key="7">
    <source>
        <dbReference type="PROSITE-ProRule" id="PRU01393"/>
    </source>
</evidence>
<dbReference type="PRINTS" id="PR00707">
    <property type="entry name" value="UBCTHYDRLASE"/>
</dbReference>
<keyword evidence="5 7" id="KW-0378">Hydrolase</keyword>
<feature type="active site" description="Proton donor" evidence="7">
    <location>
        <position position="181"/>
    </location>
</feature>
<dbReference type="Pfam" id="PF18031">
    <property type="entry name" value="UCH_C"/>
    <property type="match status" value="1"/>
</dbReference>
<dbReference type="Proteomes" id="UP001292079">
    <property type="component" value="Unassembled WGS sequence"/>
</dbReference>
<dbReference type="GO" id="GO:0004843">
    <property type="term" value="F:cysteine-type deubiquitinase activity"/>
    <property type="evidence" value="ECO:0007669"/>
    <property type="project" value="UniProtKB-UniRule"/>
</dbReference>
<evidence type="ECO:0000256" key="1">
    <source>
        <dbReference type="ARBA" id="ARBA00000707"/>
    </source>
</evidence>
<evidence type="ECO:0000256" key="8">
    <source>
        <dbReference type="RuleBase" id="RU361215"/>
    </source>
</evidence>
<reference evidence="10" key="1">
    <citation type="submission" date="2022-04" db="EMBL/GenBank/DDBJ databases">
        <authorList>
            <person name="Xu L."/>
            <person name="Lv Z."/>
        </authorList>
    </citation>
    <scope>NUCLEOTIDE SEQUENCE</scope>
    <source>
        <strain evidence="10">LV_2022a</strain>
    </source>
</reference>
<dbReference type="Gene3D" id="1.20.58.860">
    <property type="match status" value="1"/>
</dbReference>
<dbReference type="PANTHER" id="PTHR10589">
    <property type="entry name" value="UBIQUITIN CARBOXYL-TERMINAL HYDROLASE"/>
    <property type="match status" value="1"/>
</dbReference>
<evidence type="ECO:0000256" key="6">
    <source>
        <dbReference type="ARBA" id="ARBA00022807"/>
    </source>
</evidence>
<evidence type="ECO:0000313" key="11">
    <source>
        <dbReference type="Proteomes" id="UP001292079"/>
    </source>
</evidence>
<dbReference type="GO" id="GO:0016579">
    <property type="term" value="P:protein deubiquitination"/>
    <property type="evidence" value="ECO:0007669"/>
    <property type="project" value="TreeGrafter"/>
</dbReference>
<evidence type="ECO:0000256" key="3">
    <source>
        <dbReference type="ARBA" id="ARBA00022670"/>
    </source>
</evidence>
<protein>
    <recommendedName>
        <fullName evidence="8">Ubiquitin carboxyl-terminal hydrolase</fullName>
        <ecNumber evidence="8">3.4.19.12</ecNumber>
    </recommendedName>
</protein>
<comment type="catalytic activity">
    <reaction evidence="1 7 8">
        <text>Thiol-dependent hydrolysis of ester, thioester, amide, peptide and isopeptide bonds formed by the C-terminal Gly of ubiquitin (a 76-residue protein attached to proteins as an intracellular targeting signal).</text>
        <dbReference type="EC" id="3.4.19.12"/>
    </reaction>
</comment>
<dbReference type="InterPro" id="IPR038765">
    <property type="entry name" value="Papain-like_cys_pep_sf"/>
</dbReference>
<comment type="caution">
    <text evidence="10">The sequence shown here is derived from an EMBL/GenBank/DDBJ whole genome shotgun (WGS) entry which is preliminary data.</text>
</comment>
<evidence type="ECO:0000256" key="5">
    <source>
        <dbReference type="ARBA" id="ARBA00022801"/>
    </source>
</evidence>
<accession>A0AAE1ZFH3</accession>
<proteinExistence type="inferred from homology"/>
<dbReference type="InterPro" id="IPR001578">
    <property type="entry name" value="Peptidase_C12_UCH"/>
</dbReference>
<comment type="similarity">
    <text evidence="2 7 8">Belongs to the peptidase C12 family.</text>
</comment>
<keyword evidence="11" id="KW-1185">Reference proteome</keyword>
<dbReference type="Pfam" id="PF01088">
    <property type="entry name" value="Peptidase_C12"/>
    <property type="match status" value="1"/>
</dbReference>
<sequence length="340" mass="38384">MRKNLKSYSLVLVNDVDVPRSLWPKTIVKQVNYGPDGRVRTEICRIGVESLECEEVYDLTSTSNVSDALGFIFLFNYDDKQDDAGEVVFDENNRGIFFAKQTISNACATQAIINILLNIDDKVPIGSTLSNFKSFVSDFDSTLCTTVLASKIPCYSTVYLFSYQLFEFDEKAPKSNEDTYHFVGYLPINGTLYELDGLKPGPIDHGKLPENSSWIDSVRPLLMKRMEKCVDGKFNIMAVVPNRLAMYENQLAQFKMDSVEPSTAYITELKNNIANEKKKIAAYRAENIRRRHNYLPLIVELLKVLGESGQLISFIEKAEKIALERSALHAPNAAKKVKFA</sequence>